<dbReference type="EMBL" id="JAPDFW010000057">
    <property type="protein sequence ID" value="KAJ5077532.1"/>
    <property type="molecule type" value="Genomic_DNA"/>
</dbReference>
<sequence length="135" mass="15282">MKRKLQQKNQKVVEVRRVKNLKKNTSRKDESAVLQHVCLMITATPQSWKVVKASFIRMWTLETLHDQICTQDGLNKISQLQNTQNSIAQIYGFVCSINVNLLLDTKLRTALLHTDCKSGALILNVSCVLLVLSCS</sequence>
<accession>A0A9Q0REU5</accession>
<comment type="caution">
    <text evidence="1">The sequence shown here is derived from an EMBL/GenBank/DDBJ whole genome shotgun (WGS) entry which is preliminary data.</text>
</comment>
<evidence type="ECO:0000313" key="2">
    <source>
        <dbReference type="Proteomes" id="UP001149090"/>
    </source>
</evidence>
<keyword evidence="2" id="KW-1185">Reference proteome</keyword>
<reference evidence="1" key="1">
    <citation type="submission" date="2022-10" db="EMBL/GenBank/DDBJ databases">
        <title>Novel sulphate-reducing endosymbionts in the free-living metamonad Anaeramoeba.</title>
        <authorList>
            <person name="Jerlstrom-Hultqvist J."/>
            <person name="Cepicka I."/>
            <person name="Gallot-Lavallee L."/>
            <person name="Salas-Leiva D."/>
            <person name="Curtis B.A."/>
            <person name="Zahonova K."/>
            <person name="Pipaliya S."/>
            <person name="Dacks J."/>
            <person name="Roger A.J."/>
        </authorList>
    </citation>
    <scope>NUCLEOTIDE SEQUENCE</scope>
    <source>
        <strain evidence="1">BMAN</strain>
    </source>
</reference>
<proteinExistence type="predicted"/>
<protein>
    <submittedName>
        <fullName evidence="1">Uncharacterized protein</fullName>
    </submittedName>
</protein>
<dbReference type="Proteomes" id="UP001149090">
    <property type="component" value="Unassembled WGS sequence"/>
</dbReference>
<dbReference type="AlphaFoldDB" id="A0A9Q0REU5"/>
<evidence type="ECO:0000313" key="1">
    <source>
        <dbReference type="EMBL" id="KAJ5077532.1"/>
    </source>
</evidence>
<organism evidence="1 2">
    <name type="scientific">Anaeramoeba ignava</name>
    <name type="common">Anaerobic marine amoeba</name>
    <dbReference type="NCBI Taxonomy" id="1746090"/>
    <lineage>
        <taxon>Eukaryota</taxon>
        <taxon>Metamonada</taxon>
        <taxon>Anaeramoebidae</taxon>
        <taxon>Anaeramoeba</taxon>
    </lineage>
</organism>
<gene>
    <name evidence="1" type="ORF">M0811_05631</name>
</gene>
<name>A0A9Q0REU5_ANAIG</name>